<sequence length="46" mass="5007">MKLLVNIDVDDLGRAEAFRSQALGRSAPRFARSRRPCDPIAGPNPA</sequence>
<dbReference type="RefSeq" id="WP_311366531.1">
    <property type="nucleotide sequence ID" value="NZ_JAVRIC010000036.1"/>
</dbReference>
<organism evidence="2 3">
    <name type="scientific">Banduia mediterranea</name>
    <dbReference type="NCBI Taxonomy" id="3075609"/>
    <lineage>
        <taxon>Bacteria</taxon>
        <taxon>Pseudomonadati</taxon>
        <taxon>Pseudomonadota</taxon>
        <taxon>Gammaproteobacteria</taxon>
        <taxon>Nevskiales</taxon>
        <taxon>Algiphilaceae</taxon>
        <taxon>Banduia</taxon>
    </lineage>
</organism>
<evidence type="ECO:0000313" key="3">
    <source>
        <dbReference type="Proteomes" id="UP001254608"/>
    </source>
</evidence>
<protein>
    <submittedName>
        <fullName evidence="2">Uncharacterized protein</fullName>
    </submittedName>
</protein>
<dbReference type="Proteomes" id="UP001254608">
    <property type="component" value="Unassembled WGS sequence"/>
</dbReference>
<feature type="region of interest" description="Disordered" evidence="1">
    <location>
        <begin position="26"/>
        <end position="46"/>
    </location>
</feature>
<evidence type="ECO:0000256" key="1">
    <source>
        <dbReference type="SAM" id="MobiDB-lite"/>
    </source>
</evidence>
<comment type="caution">
    <text evidence="2">The sequence shown here is derived from an EMBL/GenBank/DDBJ whole genome shotgun (WGS) entry which is preliminary data.</text>
</comment>
<name>A0ABU2WPX4_9GAMM</name>
<gene>
    <name evidence="2" type="ORF">RM530_17400</name>
</gene>
<reference evidence="2 3" key="1">
    <citation type="submission" date="2023-09" db="EMBL/GenBank/DDBJ databases">
        <authorList>
            <person name="Rey-Velasco X."/>
        </authorList>
    </citation>
    <scope>NUCLEOTIDE SEQUENCE [LARGE SCALE GENOMIC DNA]</scope>
    <source>
        <strain evidence="2 3">W345</strain>
    </source>
</reference>
<evidence type="ECO:0000313" key="2">
    <source>
        <dbReference type="EMBL" id="MDT0499122.1"/>
    </source>
</evidence>
<accession>A0ABU2WPX4</accession>
<keyword evidence="3" id="KW-1185">Reference proteome</keyword>
<dbReference type="EMBL" id="JAVRIC010000036">
    <property type="protein sequence ID" value="MDT0499122.1"/>
    <property type="molecule type" value="Genomic_DNA"/>
</dbReference>
<proteinExistence type="predicted"/>